<proteinExistence type="evidence at transcript level"/>
<dbReference type="PANTHER" id="PTHR24183">
    <property type="entry name" value="FIBRONECTIN TYPE 3 AND ANKYRIN REPEAT DOMAINS PROTEIN 1"/>
    <property type="match status" value="1"/>
</dbReference>
<dbReference type="GO" id="GO:0042981">
    <property type="term" value="P:regulation of apoptotic process"/>
    <property type="evidence" value="ECO:0007669"/>
    <property type="project" value="TreeGrafter"/>
</dbReference>
<dbReference type="PROSITE" id="PS50088">
    <property type="entry name" value="ANK_REPEAT"/>
    <property type="match status" value="3"/>
</dbReference>
<feature type="repeat" description="ANK" evidence="1">
    <location>
        <begin position="297"/>
        <end position="329"/>
    </location>
</feature>
<feature type="domain" description="Fibronectin type-III" evidence="3">
    <location>
        <begin position="34"/>
        <end position="128"/>
    </location>
</feature>
<dbReference type="Pfam" id="PF12796">
    <property type="entry name" value="Ank_2"/>
    <property type="match status" value="2"/>
</dbReference>
<dbReference type="AlphaFoldDB" id="A0A6F9DCQ1"/>
<dbReference type="CDD" id="cd00063">
    <property type="entry name" value="FN3"/>
    <property type="match status" value="1"/>
</dbReference>
<feature type="repeat" description="ANK" evidence="1">
    <location>
        <begin position="229"/>
        <end position="261"/>
    </location>
</feature>
<gene>
    <name evidence="4" type="primary">Fank1</name>
</gene>
<name>A0A6F9DCQ1_9ASCI</name>
<dbReference type="EMBL" id="LR785067">
    <property type="protein sequence ID" value="CAB3244689.1"/>
    <property type="molecule type" value="mRNA"/>
</dbReference>
<dbReference type="PANTHER" id="PTHR24183:SF1">
    <property type="entry name" value="FIBRONECTIN TYPE 3 AND ANKYRIN REPEAT DOMAINS PROTEIN 1"/>
    <property type="match status" value="1"/>
</dbReference>
<dbReference type="PROSITE" id="PS50297">
    <property type="entry name" value="ANK_REP_REGION"/>
    <property type="match status" value="2"/>
</dbReference>
<feature type="region of interest" description="Disordered" evidence="2">
    <location>
        <begin position="1"/>
        <end position="24"/>
    </location>
</feature>
<organism evidence="4">
    <name type="scientific">Phallusia mammillata</name>
    <dbReference type="NCBI Taxonomy" id="59560"/>
    <lineage>
        <taxon>Eukaryota</taxon>
        <taxon>Metazoa</taxon>
        <taxon>Chordata</taxon>
        <taxon>Tunicata</taxon>
        <taxon>Ascidiacea</taxon>
        <taxon>Phlebobranchia</taxon>
        <taxon>Ascidiidae</taxon>
        <taxon>Phallusia</taxon>
    </lineage>
</organism>
<evidence type="ECO:0000256" key="2">
    <source>
        <dbReference type="SAM" id="MobiDB-lite"/>
    </source>
</evidence>
<dbReference type="InterPro" id="IPR036116">
    <property type="entry name" value="FN3_sf"/>
</dbReference>
<sequence>MLQRLAKGAHRSNGADGNTPNGMQNNQGMFAVNAPEPPTVGKVDHHSIELFWEHDSDVHSGDKRVKFTLQEEDRRTKEYKTVYNGFADTYKIEGLDPLQKYTYCLQVSTSAGDISISPPITVCTTKEPYNSEQLHRSVLKGDKETLIKILESGDVNVDVTDKLGFTPLMNGSQKGFLDIVETLIAHRADVIMTNSIGKNSMMLACFSGHEAVARKLKEAGTAWDCTDRGGSTALHWAVDGANCHLIEWMIEDGAPVDIHDKASEWTPLMRCAALSGNVKVATVLIKAGSAIDAVDNKGNTPLMIAALNGHLALVELLVSSGANLLAKSKHGKTALEMAHSFDRRPVVKFLESAIEAMNEQRANTSDTSINI</sequence>
<evidence type="ECO:0000256" key="1">
    <source>
        <dbReference type="PROSITE-ProRule" id="PRU00023"/>
    </source>
</evidence>
<dbReference type="Gene3D" id="1.25.40.20">
    <property type="entry name" value="Ankyrin repeat-containing domain"/>
    <property type="match status" value="2"/>
</dbReference>
<dbReference type="Gene3D" id="2.60.40.10">
    <property type="entry name" value="Immunoglobulins"/>
    <property type="match status" value="1"/>
</dbReference>
<dbReference type="SUPFAM" id="SSF49265">
    <property type="entry name" value="Fibronectin type III"/>
    <property type="match status" value="1"/>
</dbReference>
<feature type="repeat" description="ANK" evidence="1">
    <location>
        <begin position="163"/>
        <end position="195"/>
    </location>
</feature>
<evidence type="ECO:0000259" key="3">
    <source>
        <dbReference type="PROSITE" id="PS50853"/>
    </source>
</evidence>
<feature type="compositionally biased region" description="Polar residues" evidence="2">
    <location>
        <begin position="15"/>
        <end position="24"/>
    </location>
</feature>
<dbReference type="InterPro" id="IPR013783">
    <property type="entry name" value="Ig-like_fold"/>
</dbReference>
<accession>A0A6F9DCQ1</accession>
<keyword evidence="1" id="KW-0040">ANK repeat</keyword>
<protein>
    <submittedName>
        <fullName evidence="4">Fibronectin type 3 and ankyrin repeat domains protein 1</fullName>
    </submittedName>
</protein>
<dbReference type="GO" id="GO:0005634">
    <property type="term" value="C:nucleus"/>
    <property type="evidence" value="ECO:0007669"/>
    <property type="project" value="TreeGrafter"/>
</dbReference>
<dbReference type="SMART" id="SM00248">
    <property type="entry name" value="ANK"/>
    <property type="match status" value="7"/>
</dbReference>
<dbReference type="SUPFAM" id="SSF48403">
    <property type="entry name" value="Ankyrin repeat"/>
    <property type="match status" value="1"/>
</dbReference>
<reference evidence="4" key="1">
    <citation type="submission" date="2020-04" db="EMBL/GenBank/DDBJ databases">
        <authorList>
            <person name="Neveu A P."/>
        </authorList>
    </citation>
    <scope>NUCLEOTIDE SEQUENCE</scope>
    <source>
        <tissue evidence="4">Whole embryo</tissue>
    </source>
</reference>
<dbReference type="InterPro" id="IPR002110">
    <property type="entry name" value="Ankyrin_rpt"/>
</dbReference>
<dbReference type="SMART" id="SM00060">
    <property type="entry name" value="FN3"/>
    <property type="match status" value="1"/>
</dbReference>
<dbReference type="InterPro" id="IPR003961">
    <property type="entry name" value="FN3_dom"/>
</dbReference>
<dbReference type="InterPro" id="IPR036770">
    <property type="entry name" value="Ankyrin_rpt-contain_sf"/>
</dbReference>
<dbReference type="PROSITE" id="PS50853">
    <property type="entry name" value="FN3"/>
    <property type="match status" value="1"/>
</dbReference>
<evidence type="ECO:0000313" key="4">
    <source>
        <dbReference type="EMBL" id="CAB3244689.1"/>
    </source>
</evidence>